<reference evidence="9 10" key="1">
    <citation type="submission" date="2020-10" db="EMBL/GenBank/DDBJ databases">
        <title>Complete genome sequence of Paludibaculum fermentans P105T, a facultatively anaerobic acidobacterium capable of dissimilatory Fe(III) reduction.</title>
        <authorList>
            <person name="Dedysh S.N."/>
            <person name="Beletsky A.V."/>
            <person name="Kulichevskaya I.S."/>
            <person name="Mardanov A.V."/>
            <person name="Ravin N.V."/>
        </authorList>
    </citation>
    <scope>NUCLEOTIDE SEQUENCE [LARGE SCALE GENOMIC DNA]</scope>
    <source>
        <strain evidence="9 10">P105</strain>
    </source>
</reference>
<gene>
    <name evidence="9" type="ORF">IRI77_08345</name>
</gene>
<dbReference type="GO" id="GO:0022857">
    <property type="term" value="F:transmembrane transporter activity"/>
    <property type="evidence" value="ECO:0007669"/>
    <property type="project" value="TreeGrafter"/>
</dbReference>
<dbReference type="AlphaFoldDB" id="A0A7S7NUH2"/>
<sequence length="200" mass="21587">MHRPLDEARYLAQRQFGNQTLLAERSREMGSGHALEVIAQDARYAFRQLRRAPVLTLSTLGLVVRSNMYVQQLAATVVGGLGLIALILAAVGLYGVISYTMVHRTREIGIRMAIGAQRWDALRLILGQGLRLSGIGIAAGFAAGFAAGPLFASLIYGISPRDPLTFACVALLMLLVSLAASFLPGHRATRIDPLLAVRHE</sequence>
<keyword evidence="2" id="KW-1003">Cell membrane</keyword>
<keyword evidence="3 7" id="KW-0812">Transmembrane</keyword>
<dbReference type="KEGG" id="pfer:IRI77_08345"/>
<dbReference type="InterPro" id="IPR050250">
    <property type="entry name" value="Macrolide_Exporter_MacB"/>
</dbReference>
<accession>A0A7S7NUH2</accession>
<evidence type="ECO:0000256" key="2">
    <source>
        <dbReference type="ARBA" id="ARBA00022475"/>
    </source>
</evidence>
<feature type="transmembrane region" description="Helical" evidence="7">
    <location>
        <begin position="76"/>
        <end position="102"/>
    </location>
</feature>
<evidence type="ECO:0000256" key="5">
    <source>
        <dbReference type="ARBA" id="ARBA00023136"/>
    </source>
</evidence>
<evidence type="ECO:0000256" key="4">
    <source>
        <dbReference type="ARBA" id="ARBA00022989"/>
    </source>
</evidence>
<dbReference type="EMBL" id="CP063849">
    <property type="protein sequence ID" value="QOY89951.1"/>
    <property type="molecule type" value="Genomic_DNA"/>
</dbReference>
<organism evidence="9 10">
    <name type="scientific">Paludibaculum fermentans</name>
    <dbReference type="NCBI Taxonomy" id="1473598"/>
    <lineage>
        <taxon>Bacteria</taxon>
        <taxon>Pseudomonadati</taxon>
        <taxon>Acidobacteriota</taxon>
        <taxon>Terriglobia</taxon>
        <taxon>Bryobacterales</taxon>
        <taxon>Bryobacteraceae</taxon>
        <taxon>Paludibaculum</taxon>
    </lineage>
</organism>
<feature type="domain" description="ABC3 transporter permease C-terminal" evidence="8">
    <location>
        <begin position="81"/>
        <end position="193"/>
    </location>
</feature>
<feature type="transmembrane region" description="Helical" evidence="7">
    <location>
        <begin position="164"/>
        <end position="183"/>
    </location>
</feature>
<evidence type="ECO:0000256" key="7">
    <source>
        <dbReference type="SAM" id="Phobius"/>
    </source>
</evidence>
<comment type="subcellular location">
    <subcellularLocation>
        <location evidence="1">Cell membrane</location>
        <topology evidence="1">Multi-pass membrane protein</topology>
    </subcellularLocation>
</comment>
<evidence type="ECO:0000256" key="6">
    <source>
        <dbReference type="ARBA" id="ARBA00038076"/>
    </source>
</evidence>
<feature type="transmembrane region" description="Helical" evidence="7">
    <location>
        <begin position="132"/>
        <end position="158"/>
    </location>
</feature>
<keyword evidence="10" id="KW-1185">Reference proteome</keyword>
<dbReference type="PANTHER" id="PTHR30572:SF4">
    <property type="entry name" value="ABC TRANSPORTER PERMEASE YTRF"/>
    <property type="match status" value="1"/>
</dbReference>
<dbReference type="InterPro" id="IPR003838">
    <property type="entry name" value="ABC3_permease_C"/>
</dbReference>
<evidence type="ECO:0000259" key="8">
    <source>
        <dbReference type="Pfam" id="PF02687"/>
    </source>
</evidence>
<dbReference type="Proteomes" id="UP000593892">
    <property type="component" value="Chromosome"/>
</dbReference>
<evidence type="ECO:0000313" key="9">
    <source>
        <dbReference type="EMBL" id="QOY89951.1"/>
    </source>
</evidence>
<comment type="similarity">
    <text evidence="6">Belongs to the ABC-4 integral membrane protein family.</text>
</comment>
<dbReference type="GO" id="GO:0005886">
    <property type="term" value="C:plasma membrane"/>
    <property type="evidence" value="ECO:0007669"/>
    <property type="project" value="UniProtKB-SubCell"/>
</dbReference>
<dbReference type="Pfam" id="PF02687">
    <property type="entry name" value="FtsX"/>
    <property type="match status" value="1"/>
</dbReference>
<evidence type="ECO:0000256" key="3">
    <source>
        <dbReference type="ARBA" id="ARBA00022692"/>
    </source>
</evidence>
<keyword evidence="5 7" id="KW-0472">Membrane</keyword>
<proteinExistence type="inferred from homology"/>
<name>A0A7S7NUH2_PALFE</name>
<keyword evidence="4 7" id="KW-1133">Transmembrane helix</keyword>
<protein>
    <submittedName>
        <fullName evidence="9">FtsX-like permease family protein</fullName>
    </submittedName>
</protein>
<evidence type="ECO:0000256" key="1">
    <source>
        <dbReference type="ARBA" id="ARBA00004651"/>
    </source>
</evidence>
<dbReference type="PANTHER" id="PTHR30572">
    <property type="entry name" value="MEMBRANE COMPONENT OF TRANSPORTER-RELATED"/>
    <property type="match status" value="1"/>
</dbReference>
<evidence type="ECO:0000313" key="10">
    <source>
        <dbReference type="Proteomes" id="UP000593892"/>
    </source>
</evidence>
<dbReference type="RefSeq" id="WP_194451614.1">
    <property type="nucleotide sequence ID" value="NZ_CP063849.1"/>
</dbReference>